<dbReference type="AlphaFoldDB" id="A0A7Z0TXG9"/>
<dbReference type="Pfam" id="PF00126">
    <property type="entry name" value="HTH_1"/>
    <property type="match status" value="1"/>
</dbReference>
<name>A0A7Z0TXG9_9GAMM</name>
<evidence type="ECO:0000259" key="5">
    <source>
        <dbReference type="PROSITE" id="PS50931"/>
    </source>
</evidence>
<evidence type="ECO:0000256" key="2">
    <source>
        <dbReference type="ARBA" id="ARBA00023015"/>
    </source>
</evidence>
<dbReference type="InterPro" id="IPR058163">
    <property type="entry name" value="LysR-type_TF_proteobact-type"/>
</dbReference>
<dbReference type="GO" id="GO:0006351">
    <property type="term" value="P:DNA-templated transcription"/>
    <property type="evidence" value="ECO:0007669"/>
    <property type="project" value="TreeGrafter"/>
</dbReference>
<keyword evidence="2" id="KW-0805">Transcription regulation</keyword>
<keyword evidence="3" id="KW-0238">DNA-binding</keyword>
<dbReference type="GO" id="GO:0003700">
    <property type="term" value="F:DNA-binding transcription factor activity"/>
    <property type="evidence" value="ECO:0007669"/>
    <property type="project" value="InterPro"/>
</dbReference>
<dbReference type="PANTHER" id="PTHR30537">
    <property type="entry name" value="HTH-TYPE TRANSCRIPTIONAL REGULATOR"/>
    <property type="match status" value="1"/>
</dbReference>
<dbReference type="Gene3D" id="1.10.10.10">
    <property type="entry name" value="Winged helix-like DNA-binding domain superfamily/Winged helix DNA-binding domain"/>
    <property type="match status" value="1"/>
</dbReference>
<keyword evidence="7" id="KW-1185">Reference proteome</keyword>
<dbReference type="CDD" id="cd08432">
    <property type="entry name" value="PBP2_GcdR_TrpI_HvrB_AmpR_like"/>
    <property type="match status" value="1"/>
</dbReference>
<dbReference type="PRINTS" id="PR00039">
    <property type="entry name" value="HTHLYSR"/>
</dbReference>
<evidence type="ECO:0000313" key="6">
    <source>
        <dbReference type="EMBL" id="NYZ61790.1"/>
    </source>
</evidence>
<dbReference type="EMBL" id="JACCJZ010000008">
    <property type="protein sequence ID" value="NYZ61790.1"/>
    <property type="molecule type" value="Genomic_DNA"/>
</dbReference>
<feature type="domain" description="HTH lysR-type" evidence="5">
    <location>
        <begin position="6"/>
        <end position="63"/>
    </location>
</feature>
<dbReference type="InterPro" id="IPR036388">
    <property type="entry name" value="WH-like_DNA-bd_sf"/>
</dbReference>
<dbReference type="PROSITE" id="PS50931">
    <property type="entry name" value="HTH_LYSR"/>
    <property type="match status" value="1"/>
</dbReference>
<gene>
    <name evidence="6" type="ORF">H0E82_03285</name>
</gene>
<evidence type="ECO:0000256" key="4">
    <source>
        <dbReference type="ARBA" id="ARBA00023163"/>
    </source>
</evidence>
<reference evidence="6 7" key="1">
    <citation type="submission" date="2020-07" db="EMBL/GenBank/DDBJ databases">
        <title>isolation of Luteimonas sp. SJ-16.</title>
        <authorList>
            <person name="Huang X.-X."/>
            <person name="Xu L."/>
            <person name="Sun J.-Q."/>
        </authorList>
    </citation>
    <scope>NUCLEOTIDE SEQUENCE [LARGE SCALE GENOMIC DNA]</scope>
    <source>
        <strain evidence="6 7">SJ-16</strain>
    </source>
</reference>
<protein>
    <submittedName>
        <fullName evidence="6">LysR family transcriptional regulator</fullName>
    </submittedName>
</protein>
<evidence type="ECO:0000313" key="7">
    <source>
        <dbReference type="Proteomes" id="UP000589896"/>
    </source>
</evidence>
<organism evidence="6 7">
    <name type="scientific">Luteimonas deserti</name>
    <dbReference type="NCBI Taxonomy" id="2752306"/>
    <lineage>
        <taxon>Bacteria</taxon>
        <taxon>Pseudomonadati</taxon>
        <taxon>Pseudomonadota</taxon>
        <taxon>Gammaproteobacteria</taxon>
        <taxon>Lysobacterales</taxon>
        <taxon>Lysobacteraceae</taxon>
        <taxon>Luteimonas</taxon>
    </lineage>
</organism>
<dbReference type="InterPro" id="IPR036390">
    <property type="entry name" value="WH_DNA-bd_sf"/>
</dbReference>
<accession>A0A7Z0TXG9</accession>
<evidence type="ECO:0000256" key="1">
    <source>
        <dbReference type="ARBA" id="ARBA00009437"/>
    </source>
</evidence>
<dbReference type="SUPFAM" id="SSF53850">
    <property type="entry name" value="Periplasmic binding protein-like II"/>
    <property type="match status" value="1"/>
</dbReference>
<dbReference type="GO" id="GO:0043565">
    <property type="term" value="F:sequence-specific DNA binding"/>
    <property type="evidence" value="ECO:0007669"/>
    <property type="project" value="TreeGrafter"/>
</dbReference>
<proteinExistence type="inferred from homology"/>
<dbReference type="Gene3D" id="3.40.190.10">
    <property type="entry name" value="Periplasmic binding protein-like II"/>
    <property type="match status" value="2"/>
</dbReference>
<comment type="similarity">
    <text evidence="1">Belongs to the LysR transcriptional regulatory family.</text>
</comment>
<dbReference type="PANTHER" id="PTHR30537:SF74">
    <property type="entry name" value="HTH-TYPE TRANSCRIPTIONAL REGULATOR TRPI"/>
    <property type="match status" value="1"/>
</dbReference>
<evidence type="ECO:0000256" key="3">
    <source>
        <dbReference type="ARBA" id="ARBA00023125"/>
    </source>
</evidence>
<dbReference type="InterPro" id="IPR000847">
    <property type="entry name" value="LysR_HTH_N"/>
</dbReference>
<dbReference type="SUPFAM" id="SSF46785">
    <property type="entry name" value="Winged helix' DNA-binding domain"/>
    <property type="match status" value="1"/>
</dbReference>
<sequence>MSRRLPSLSALRAFEAAARLGGAKQAAAELSVTPTAISHQIRKLEDQLGCALFVRRPRQLDPTAEGRALQGALARAFDGIADAVAQVRQPTRRALTLSVTPGVASRWLVPRMHLLGVACPELDLHLQVSHAPVALDGSGADLAIRYGDGRWPGLVSHLLFDNVFAPVCSPALGIGGIGDLRGATLLHFAPAGSVSSVIDWSAWHRLAGLPDHDTGAGPVFSDETHVISAALGGQGVALMSLPLIGDELASGALVQPFGPVIQAPGFHLVYPQRRADDPWIAGVRDWILSLPRPGAP</sequence>
<dbReference type="Pfam" id="PF03466">
    <property type="entry name" value="LysR_substrate"/>
    <property type="match status" value="1"/>
</dbReference>
<keyword evidence="4" id="KW-0804">Transcription</keyword>
<dbReference type="Proteomes" id="UP000589896">
    <property type="component" value="Unassembled WGS sequence"/>
</dbReference>
<comment type="caution">
    <text evidence="6">The sequence shown here is derived from an EMBL/GenBank/DDBJ whole genome shotgun (WGS) entry which is preliminary data.</text>
</comment>
<dbReference type="InterPro" id="IPR005119">
    <property type="entry name" value="LysR_subst-bd"/>
</dbReference>
<dbReference type="RefSeq" id="WP_180543692.1">
    <property type="nucleotide sequence ID" value="NZ_JACCJZ010000008.1"/>
</dbReference>